<evidence type="ECO:0000313" key="1">
    <source>
        <dbReference type="EMBL" id="CAG34014.1"/>
    </source>
</evidence>
<dbReference type="EMBL" id="AJ744850">
    <property type="protein sequence ID" value="CAG34014.1"/>
    <property type="molecule type" value="Genomic_DNA"/>
</dbReference>
<organism evidence="1">
    <name type="scientific">Streptomyces ribosidificus</name>
    <dbReference type="NCBI Taxonomy" id="80859"/>
    <lineage>
        <taxon>Bacteria</taxon>
        <taxon>Bacillati</taxon>
        <taxon>Actinomycetota</taxon>
        <taxon>Actinomycetes</taxon>
        <taxon>Kitasatosporales</taxon>
        <taxon>Streptomycetaceae</taxon>
        <taxon>Streptomyces</taxon>
    </lineage>
</organism>
<proteinExistence type="predicted"/>
<accession>Q2MFD9</accession>
<dbReference type="AlphaFoldDB" id="Q2MFD9"/>
<sequence>MSDARTRFHQFPLPAIGFCVPPDADHRVTIGFNDQVVGWSGRMTADGRWTCTVGELRPSIGCAVEGKLKKQLARVRAVEPDKPIGLLLDSRPMQGRKGKPEPVFDLPALALGALLNEIAQDWPGVLTKAWLLSPQGLTSVYGGVTASPGDAASTCCGPGCALTGPAGRRAVFSSVVLVTGEHVVQRQVVGGGGAADVGAHQAGARTVAGAEIVDAGYCEGFPSADWAVRHVHAVDQVVGVRGAVVGCQCDAPVGFVLTDQFQVVLSPQPLVTVLDLVFHPVGFPPFLADLAQAGVAVEFEQRCNVPLLDLAHAACVPHALCLLQRVAQSRHVHCDLRLVG</sequence>
<name>Q2MFD9_STRRI</name>
<reference evidence="1" key="1">
    <citation type="submission" date="2004-06" db="EMBL/GenBank/DDBJ databases">
        <title>Analysis and comparison of biosynthetic gene clusters for the 2-deoxy-inosamine containing aminoglycoside antibiotics ribostamycin, neomycin, lividomycin, paromomycin and butirosin.</title>
        <authorList>
            <person name="Aboshanab K."/>
            <person name="Schmidt-Beissner H."/>
            <person name="Wehmeier U."/>
            <person name="Piepersberg W."/>
            <person name="Welzel K."/>
            <person name="Vente A."/>
        </authorList>
    </citation>
    <scope>NUCLEOTIDE SEQUENCE</scope>
    <source>
        <strain evidence="1">NRRL B-11466</strain>
    </source>
</reference>
<protein>
    <submittedName>
        <fullName evidence="1">Uncharacterized protein</fullName>
    </submittedName>
</protein>